<sequence length="80" mass="8308">MMIGTTAAAAAAAVVVAVAVEVAAAAGLTLTLMLAAGLAAVFHLRPNRISHPLFWASHFVSMSTGDQLLGRLFSYHSTRQ</sequence>
<organism evidence="1 2">
    <name type="scientific">Phycomyces blakesleeanus</name>
    <dbReference type="NCBI Taxonomy" id="4837"/>
    <lineage>
        <taxon>Eukaryota</taxon>
        <taxon>Fungi</taxon>
        <taxon>Fungi incertae sedis</taxon>
        <taxon>Mucoromycota</taxon>
        <taxon>Mucoromycotina</taxon>
        <taxon>Mucoromycetes</taxon>
        <taxon>Mucorales</taxon>
        <taxon>Phycomycetaceae</taxon>
        <taxon>Phycomyces</taxon>
    </lineage>
</organism>
<proteinExistence type="predicted"/>
<evidence type="ECO:0000313" key="1">
    <source>
        <dbReference type="EMBL" id="KAL0090326.1"/>
    </source>
</evidence>
<reference evidence="1 2" key="1">
    <citation type="submission" date="2024-04" db="EMBL/GenBank/DDBJ databases">
        <title>Symmetric and asymmetric DNA N6-adenine methylation regulates different biological responses in Mucorales.</title>
        <authorList>
            <consortium name="Lawrence Berkeley National Laboratory"/>
            <person name="Lax C."/>
            <person name="Mondo S.J."/>
            <person name="Osorio-Concepcion M."/>
            <person name="Muszewska A."/>
            <person name="Corrochano-Luque M."/>
            <person name="Gutierrez G."/>
            <person name="Riley R."/>
            <person name="Lipzen A."/>
            <person name="Guo J."/>
            <person name="Hundley H."/>
            <person name="Amirebrahimi M."/>
            <person name="Ng V."/>
            <person name="Lorenzo-Gutierrez D."/>
            <person name="Binder U."/>
            <person name="Yang J."/>
            <person name="Song Y."/>
            <person name="Canovas D."/>
            <person name="Navarro E."/>
            <person name="Freitag M."/>
            <person name="Gabaldon T."/>
            <person name="Grigoriev I.V."/>
            <person name="Corrochano L.M."/>
            <person name="Nicolas F.E."/>
            <person name="Garre V."/>
        </authorList>
    </citation>
    <scope>NUCLEOTIDE SEQUENCE [LARGE SCALE GENOMIC DNA]</scope>
    <source>
        <strain evidence="1 2">L51</strain>
    </source>
</reference>
<name>A0ABR3B5I8_PHYBL</name>
<dbReference type="EMBL" id="JBCLYO010000004">
    <property type="protein sequence ID" value="KAL0090326.1"/>
    <property type="molecule type" value="Genomic_DNA"/>
</dbReference>
<gene>
    <name evidence="1" type="ORF">J3Q64DRAFT_1729365</name>
</gene>
<evidence type="ECO:0000313" key="2">
    <source>
        <dbReference type="Proteomes" id="UP001448207"/>
    </source>
</evidence>
<keyword evidence="2" id="KW-1185">Reference proteome</keyword>
<accession>A0ABR3B5I8</accession>
<protein>
    <recommendedName>
        <fullName evidence="3">Secreted peptide</fullName>
    </recommendedName>
</protein>
<evidence type="ECO:0008006" key="3">
    <source>
        <dbReference type="Google" id="ProtNLM"/>
    </source>
</evidence>
<comment type="caution">
    <text evidence="1">The sequence shown here is derived from an EMBL/GenBank/DDBJ whole genome shotgun (WGS) entry which is preliminary data.</text>
</comment>
<dbReference type="Proteomes" id="UP001448207">
    <property type="component" value="Unassembled WGS sequence"/>
</dbReference>